<dbReference type="Pfam" id="PF00512">
    <property type="entry name" value="HisKA"/>
    <property type="match status" value="1"/>
</dbReference>
<keyword evidence="8" id="KW-0902">Two-component regulatory system</keyword>
<evidence type="ECO:0000256" key="6">
    <source>
        <dbReference type="ARBA" id="ARBA00022777"/>
    </source>
</evidence>
<dbReference type="PROSITE" id="PS50109">
    <property type="entry name" value="HIS_KIN"/>
    <property type="match status" value="1"/>
</dbReference>
<evidence type="ECO:0000256" key="7">
    <source>
        <dbReference type="ARBA" id="ARBA00022840"/>
    </source>
</evidence>
<dbReference type="EMBL" id="QVQT01000004">
    <property type="protein sequence ID" value="RFU15980.1"/>
    <property type="molecule type" value="Genomic_DNA"/>
</dbReference>
<evidence type="ECO:0000256" key="8">
    <source>
        <dbReference type="ARBA" id="ARBA00023012"/>
    </source>
</evidence>
<keyword evidence="6 11" id="KW-0418">Kinase</keyword>
<dbReference type="Gene3D" id="3.30.565.10">
    <property type="entry name" value="Histidine kinase-like ATPase, C-terminal domain"/>
    <property type="match status" value="1"/>
</dbReference>
<dbReference type="EC" id="2.7.13.3" evidence="2"/>
<evidence type="ECO:0000313" key="11">
    <source>
        <dbReference type="EMBL" id="RFU15980.1"/>
    </source>
</evidence>
<keyword evidence="3" id="KW-0597">Phosphoprotein</keyword>
<gene>
    <name evidence="11" type="ORF">D0Y96_11090</name>
</gene>
<dbReference type="Gene3D" id="1.10.287.130">
    <property type="match status" value="1"/>
</dbReference>
<dbReference type="GO" id="GO:0005524">
    <property type="term" value="F:ATP binding"/>
    <property type="evidence" value="ECO:0007669"/>
    <property type="project" value="UniProtKB-KW"/>
</dbReference>
<dbReference type="Pfam" id="PF02518">
    <property type="entry name" value="HATPase_c"/>
    <property type="match status" value="1"/>
</dbReference>
<sequence length="468" mass="51764">MRAIHLERNLSGDLRWENGQPSQLNVPEMAGKYAQGGSDTNAWHSLATGRNMNRFFIPCVLLLSRDAATAHEAREAARRAGLTVSLHRVDRREDFLVELLAGSTDLILMAGPGLTDFGTAEVLDTIERSGRTLPVLAVQERSASAIEGVTAFESRSGLVQVTDREHLPEALERILREQQGIRSRARIELDQAADMLRENQKLSTIGRLAASIAHEINNPLEAVTNLLYLMGLDDRLPEGTRHYLELAQREMDRVVRISKQTLNFYRETNAPVRVRISELLSEVLVLYTRRIAEKNLRVFEEYESSETVMVYPGEIRQVLSNLVTNAIEACAPNGRLRLRVTSTRKWSDSGVRGIRVSIGDNGGGISAEVRARLGEPFFTTKGQHGTGLGLWVTQSIVSRYGGEMQVRSTTAPQHHGTVFSIFLPTNMRPRAVENENGLGGGPDAGSASSSGNPTGRTWNRSRMRFSGN</sequence>
<dbReference type="Proteomes" id="UP000264702">
    <property type="component" value="Unassembled WGS sequence"/>
</dbReference>
<dbReference type="SMART" id="SM00388">
    <property type="entry name" value="HisKA"/>
    <property type="match status" value="1"/>
</dbReference>
<comment type="catalytic activity">
    <reaction evidence="1">
        <text>ATP + protein L-histidine = ADP + protein N-phospho-L-histidine.</text>
        <dbReference type="EC" id="2.7.13.3"/>
    </reaction>
</comment>
<organism evidence="11 12">
    <name type="scientific">Paracidobacterium acidisoli</name>
    <dbReference type="NCBI Taxonomy" id="2303751"/>
    <lineage>
        <taxon>Bacteria</taxon>
        <taxon>Pseudomonadati</taxon>
        <taxon>Acidobacteriota</taxon>
        <taxon>Terriglobia</taxon>
        <taxon>Terriglobales</taxon>
        <taxon>Acidobacteriaceae</taxon>
        <taxon>Paracidobacterium</taxon>
    </lineage>
</organism>
<dbReference type="InterPro" id="IPR003594">
    <property type="entry name" value="HATPase_dom"/>
</dbReference>
<dbReference type="SMART" id="SM00387">
    <property type="entry name" value="HATPase_c"/>
    <property type="match status" value="1"/>
</dbReference>
<accession>A0A372ILZ3</accession>
<dbReference type="InterPro" id="IPR036097">
    <property type="entry name" value="HisK_dim/P_sf"/>
</dbReference>
<dbReference type="GO" id="GO:0000155">
    <property type="term" value="F:phosphorelay sensor kinase activity"/>
    <property type="evidence" value="ECO:0007669"/>
    <property type="project" value="InterPro"/>
</dbReference>
<evidence type="ECO:0000313" key="12">
    <source>
        <dbReference type="Proteomes" id="UP000264702"/>
    </source>
</evidence>
<evidence type="ECO:0000256" key="2">
    <source>
        <dbReference type="ARBA" id="ARBA00012438"/>
    </source>
</evidence>
<evidence type="ECO:0000259" key="10">
    <source>
        <dbReference type="PROSITE" id="PS50109"/>
    </source>
</evidence>
<keyword evidence="12" id="KW-1185">Reference proteome</keyword>
<evidence type="ECO:0000256" key="4">
    <source>
        <dbReference type="ARBA" id="ARBA00022679"/>
    </source>
</evidence>
<dbReference type="PANTHER" id="PTHR43065">
    <property type="entry name" value="SENSOR HISTIDINE KINASE"/>
    <property type="match status" value="1"/>
</dbReference>
<protein>
    <recommendedName>
        <fullName evidence="2">histidine kinase</fullName>
        <ecNumber evidence="2">2.7.13.3</ecNumber>
    </recommendedName>
</protein>
<reference evidence="11 12" key="1">
    <citation type="submission" date="2018-08" db="EMBL/GenBank/DDBJ databases">
        <title>Acidipila sp. 4G-K13, an acidobacterium isolated from forest soil.</title>
        <authorList>
            <person name="Gao Z.-H."/>
            <person name="Qiu L.-H."/>
        </authorList>
    </citation>
    <scope>NUCLEOTIDE SEQUENCE [LARGE SCALE GENOMIC DNA]</scope>
    <source>
        <strain evidence="11 12">4G-K13</strain>
    </source>
</reference>
<dbReference type="SUPFAM" id="SSF47384">
    <property type="entry name" value="Homodimeric domain of signal transducing histidine kinase"/>
    <property type="match status" value="1"/>
</dbReference>
<evidence type="ECO:0000256" key="9">
    <source>
        <dbReference type="SAM" id="MobiDB-lite"/>
    </source>
</evidence>
<dbReference type="AlphaFoldDB" id="A0A372ILZ3"/>
<evidence type="ECO:0000256" key="3">
    <source>
        <dbReference type="ARBA" id="ARBA00022553"/>
    </source>
</evidence>
<dbReference type="InterPro" id="IPR005467">
    <property type="entry name" value="His_kinase_dom"/>
</dbReference>
<dbReference type="PRINTS" id="PR00344">
    <property type="entry name" value="BCTRLSENSOR"/>
</dbReference>
<feature type="domain" description="Histidine kinase" evidence="10">
    <location>
        <begin position="211"/>
        <end position="427"/>
    </location>
</feature>
<feature type="region of interest" description="Disordered" evidence="9">
    <location>
        <begin position="431"/>
        <end position="468"/>
    </location>
</feature>
<proteinExistence type="predicted"/>
<name>A0A372ILZ3_9BACT</name>
<dbReference type="OrthoDB" id="110541at2"/>
<keyword evidence="4" id="KW-0808">Transferase</keyword>
<dbReference type="InterPro" id="IPR036890">
    <property type="entry name" value="HATPase_C_sf"/>
</dbReference>
<dbReference type="SUPFAM" id="SSF55874">
    <property type="entry name" value="ATPase domain of HSP90 chaperone/DNA topoisomerase II/histidine kinase"/>
    <property type="match status" value="1"/>
</dbReference>
<dbReference type="CDD" id="cd00082">
    <property type="entry name" value="HisKA"/>
    <property type="match status" value="1"/>
</dbReference>
<feature type="compositionally biased region" description="Basic residues" evidence="9">
    <location>
        <begin position="459"/>
        <end position="468"/>
    </location>
</feature>
<keyword evidence="5" id="KW-0547">Nucleotide-binding</keyword>
<evidence type="ECO:0000256" key="1">
    <source>
        <dbReference type="ARBA" id="ARBA00000085"/>
    </source>
</evidence>
<evidence type="ECO:0000256" key="5">
    <source>
        <dbReference type="ARBA" id="ARBA00022741"/>
    </source>
</evidence>
<keyword evidence="7" id="KW-0067">ATP-binding</keyword>
<dbReference type="InterPro" id="IPR004358">
    <property type="entry name" value="Sig_transdc_His_kin-like_C"/>
</dbReference>
<comment type="caution">
    <text evidence="11">The sequence shown here is derived from an EMBL/GenBank/DDBJ whole genome shotgun (WGS) entry which is preliminary data.</text>
</comment>
<dbReference type="PANTHER" id="PTHR43065:SF10">
    <property type="entry name" value="PEROXIDE STRESS-ACTIVATED HISTIDINE KINASE MAK3"/>
    <property type="match status" value="1"/>
</dbReference>
<dbReference type="InterPro" id="IPR003661">
    <property type="entry name" value="HisK_dim/P_dom"/>
</dbReference>